<name>A0ABW8PU20_9GAMM</name>
<organism evidence="10 11">
    <name type="scientific">Marinospirillum alkalitolerans</name>
    <dbReference type="NCBI Taxonomy" id="3123374"/>
    <lineage>
        <taxon>Bacteria</taxon>
        <taxon>Pseudomonadati</taxon>
        <taxon>Pseudomonadota</taxon>
        <taxon>Gammaproteobacteria</taxon>
        <taxon>Oceanospirillales</taxon>
        <taxon>Oceanospirillaceae</taxon>
        <taxon>Marinospirillum</taxon>
    </lineage>
</organism>
<dbReference type="InterPro" id="IPR051263">
    <property type="entry name" value="C-type_cytochrome_biogenesis"/>
</dbReference>
<feature type="domain" description="CcmH/CycL/Ccl2/NrfF N-terminal" evidence="9">
    <location>
        <begin position="27"/>
        <end position="167"/>
    </location>
</feature>
<dbReference type="InterPro" id="IPR038297">
    <property type="entry name" value="CcmH/CycL/NrfF/Ccl2_sf"/>
</dbReference>
<feature type="transmembrane region" description="Helical" evidence="7">
    <location>
        <begin position="118"/>
        <end position="139"/>
    </location>
</feature>
<protein>
    <recommendedName>
        <fullName evidence="7">Cytochrome c-type biogenesis protein</fullName>
    </recommendedName>
</protein>
<dbReference type="Pfam" id="PF03918">
    <property type="entry name" value="CcmH"/>
    <property type="match status" value="1"/>
</dbReference>
<keyword evidence="11" id="KW-1185">Reference proteome</keyword>
<dbReference type="PANTHER" id="PTHR47870">
    <property type="entry name" value="CYTOCHROME C-TYPE BIOGENESIS PROTEIN CCMH"/>
    <property type="match status" value="1"/>
</dbReference>
<keyword evidence="4 7" id="KW-0732">Signal</keyword>
<evidence type="ECO:0000256" key="8">
    <source>
        <dbReference type="SAM" id="MobiDB-lite"/>
    </source>
</evidence>
<evidence type="ECO:0000256" key="6">
    <source>
        <dbReference type="ARBA" id="ARBA00023004"/>
    </source>
</evidence>
<evidence type="ECO:0000256" key="7">
    <source>
        <dbReference type="RuleBase" id="RU364112"/>
    </source>
</evidence>
<proteinExistence type="inferred from homology"/>
<keyword evidence="7" id="KW-1133">Transmembrane helix</keyword>
<dbReference type="CDD" id="cd16378">
    <property type="entry name" value="CcmH_N"/>
    <property type="match status" value="1"/>
</dbReference>
<sequence length="189" mass="21678">MAASNAVKHKLGRHFWSCWLLSLVLMGSGIQAQAAIELYDFSSEELRLRYQQVGGQLRCPMCENQAIIDSDSPSAFDMRQELYRLLEEGYTNQEIMEFMRARFGDFILYRPPVRSDTWLLWFLPPLLVLLGLLLIGFLVRQNQRAADQAEEAPLSHSERQLRLNRILELESSLSASQTTPQDPQSKESS</sequence>
<evidence type="ECO:0000259" key="9">
    <source>
        <dbReference type="Pfam" id="PF03918"/>
    </source>
</evidence>
<evidence type="ECO:0000256" key="5">
    <source>
        <dbReference type="ARBA" id="ARBA00022748"/>
    </source>
</evidence>
<keyword evidence="3 7" id="KW-0479">Metal-binding</keyword>
<comment type="caution">
    <text evidence="10">The sequence shown here is derived from an EMBL/GenBank/DDBJ whole genome shotgun (WGS) entry which is preliminary data.</text>
</comment>
<keyword evidence="6 7" id="KW-0408">Iron</keyword>
<dbReference type="PANTHER" id="PTHR47870:SF1">
    <property type="entry name" value="CYTOCHROME C-TYPE BIOGENESIS PROTEIN CCMH"/>
    <property type="match status" value="1"/>
</dbReference>
<evidence type="ECO:0000313" key="11">
    <source>
        <dbReference type="Proteomes" id="UP001621714"/>
    </source>
</evidence>
<evidence type="ECO:0000256" key="2">
    <source>
        <dbReference type="ARBA" id="ARBA00022617"/>
    </source>
</evidence>
<keyword evidence="7" id="KW-0812">Transmembrane</keyword>
<gene>
    <name evidence="10" type="ORF">V6U78_01900</name>
</gene>
<accession>A0ABW8PU20</accession>
<dbReference type="RefSeq" id="WP_405336627.1">
    <property type="nucleotide sequence ID" value="NZ_JBANFI010000001.1"/>
</dbReference>
<evidence type="ECO:0000256" key="3">
    <source>
        <dbReference type="ARBA" id="ARBA00022723"/>
    </source>
</evidence>
<keyword evidence="5" id="KW-0201">Cytochrome c-type biogenesis</keyword>
<dbReference type="InterPro" id="IPR005616">
    <property type="entry name" value="CcmH/CycL/Ccl2/NrfF_N"/>
</dbReference>
<dbReference type="Proteomes" id="UP001621714">
    <property type="component" value="Unassembled WGS sequence"/>
</dbReference>
<dbReference type="EMBL" id="JBANFI010000001">
    <property type="protein sequence ID" value="MFK7159793.1"/>
    <property type="molecule type" value="Genomic_DNA"/>
</dbReference>
<keyword evidence="2 7" id="KW-0349">Heme</keyword>
<keyword evidence="7" id="KW-0472">Membrane</keyword>
<evidence type="ECO:0000256" key="4">
    <source>
        <dbReference type="ARBA" id="ARBA00022729"/>
    </source>
</evidence>
<dbReference type="Gene3D" id="1.10.8.640">
    <property type="entry name" value="Cytochrome C biogenesis protein"/>
    <property type="match status" value="1"/>
</dbReference>
<evidence type="ECO:0000256" key="1">
    <source>
        <dbReference type="ARBA" id="ARBA00010342"/>
    </source>
</evidence>
<reference evidence="10 11" key="1">
    <citation type="submission" date="2024-02" db="EMBL/GenBank/DDBJ databases">
        <title>Marinospirillum sp. MEB 164 isolated from Lonar lake sediment.</title>
        <authorList>
            <person name="Joshi A."/>
            <person name="Thite S."/>
        </authorList>
    </citation>
    <scope>NUCLEOTIDE SEQUENCE [LARGE SCALE GENOMIC DNA]</scope>
    <source>
        <strain evidence="10 11">MEB164</strain>
    </source>
</reference>
<comment type="similarity">
    <text evidence="1 7">Belongs to the CcmH/CycL/Ccl2/NrfF family.</text>
</comment>
<feature type="region of interest" description="Disordered" evidence="8">
    <location>
        <begin position="170"/>
        <end position="189"/>
    </location>
</feature>
<feature type="compositionally biased region" description="Polar residues" evidence="8">
    <location>
        <begin position="171"/>
        <end position="183"/>
    </location>
</feature>
<evidence type="ECO:0000313" key="10">
    <source>
        <dbReference type="EMBL" id="MFK7159793.1"/>
    </source>
</evidence>
<comment type="function">
    <text evidence="7">Possible subunit of a heme lyase.</text>
</comment>